<dbReference type="InterPro" id="IPR011008">
    <property type="entry name" value="Dimeric_a/b-barrel"/>
</dbReference>
<dbReference type="Pfam" id="PF07876">
    <property type="entry name" value="Dabb"/>
    <property type="match status" value="1"/>
</dbReference>
<dbReference type="AlphaFoldDB" id="A0A132PUD1"/>
<name>A0A132PUD1_9MYCO</name>
<dbReference type="PROSITE" id="PS51502">
    <property type="entry name" value="S_R_A_B_BARREL"/>
    <property type="match status" value="1"/>
</dbReference>
<evidence type="ECO:0000313" key="2">
    <source>
        <dbReference type="EMBL" id="KWX25951.1"/>
    </source>
</evidence>
<dbReference type="SUPFAM" id="SSF54909">
    <property type="entry name" value="Dimeric alpha+beta barrel"/>
    <property type="match status" value="1"/>
</dbReference>
<dbReference type="EMBL" id="LGTW01000001">
    <property type="protein sequence ID" value="KWX25951.1"/>
    <property type="molecule type" value="Genomic_DNA"/>
</dbReference>
<protein>
    <submittedName>
        <fullName evidence="2">Stress protein</fullName>
    </submittedName>
</protein>
<dbReference type="SMART" id="SM00886">
    <property type="entry name" value="Dabb"/>
    <property type="match status" value="1"/>
</dbReference>
<evidence type="ECO:0000259" key="1">
    <source>
        <dbReference type="PROSITE" id="PS51502"/>
    </source>
</evidence>
<sequence length="105" mass="11600">MIVHTVTFRWHQSVTAAQVDEFTAALSALPSQVPVLASYRFGPDLGLREANADYAVVAVVRNEDDVSTYLDHPAHVAVIRQYTQTMAASRSAVQFTLSETEYLSQ</sequence>
<keyword evidence="3" id="KW-1185">Reference proteome</keyword>
<dbReference type="PATRIC" id="fig|59750.3.peg.276"/>
<dbReference type="InterPro" id="IPR013097">
    <property type="entry name" value="Dabb"/>
</dbReference>
<dbReference type="Gene3D" id="3.30.70.100">
    <property type="match status" value="1"/>
</dbReference>
<evidence type="ECO:0000313" key="3">
    <source>
        <dbReference type="Proteomes" id="UP000070612"/>
    </source>
</evidence>
<comment type="caution">
    <text evidence="2">The sequence shown here is derived from an EMBL/GenBank/DDBJ whole genome shotgun (WGS) entry which is preliminary data.</text>
</comment>
<accession>A0A132PUD1</accession>
<dbReference type="Proteomes" id="UP000070612">
    <property type="component" value="Unassembled WGS sequence"/>
</dbReference>
<proteinExistence type="predicted"/>
<feature type="domain" description="Stress-response A/B barrel" evidence="1">
    <location>
        <begin position="2"/>
        <end position="95"/>
    </location>
</feature>
<organism evidence="2 3">
    <name type="scientific">Mycolicibacterium wolinskyi</name>
    <dbReference type="NCBI Taxonomy" id="59750"/>
    <lineage>
        <taxon>Bacteria</taxon>
        <taxon>Bacillati</taxon>
        <taxon>Actinomycetota</taxon>
        <taxon>Actinomycetes</taxon>
        <taxon>Mycobacteriales</taxon>
        <taxon>Mycobacteriaceae</taxon>
        <taxon>Mycolicibacterium</taxon>
    </lineage>
</organism>
<gene>
    <name evidence="2" type="ORF">AFM11_01345</name>
</gene>
<reference evidence="2 3" key="1">
    <citation type="submission" date="2015-07" db="EMBL/GenBank/DDBJ databases">
        <title>A draft genome sequence of Mycobacterium wolinskyi.</title>
        <authorList>
            <person name="de Man T.J."/>
            <person name="Perry K.A."/>
            <person name="Coulliette A.D."/>
            <person name="Jensen B."/>
            <person name="Toney N.C."/>
            <person name="Limbago B.M."/>
            <person name="Noble-Wang J."/>
        </authorList>
    </citation>
    <scope>NUCLEOTIDE SEQUENCE [LARGE SCALE GENOMIC DNA]</scope>
    <source>
        <strain evidence="2 3">CDC_01</strain>
    </source>
</reference>